<feature type="compositionally biased region" description="Basic and acidic residues" evidence="1">
    <location>
        <begin position="218"/>
        <end position="230"/>
    </location>
</feature>
<keyword evidence="3" id="KW-1185">Reference proteome</keyword>
<gene>
    <name evidence="2" type="ORF">HGA10_25370</name>
</gene>
<comment type="caution">
    <text evidence="2">The sequence shown here is derived from an EMBL/GenBank/DDBJ whole genome shotgun (WGS) entry which is preliminary data.</text>
</comment>
<dbReference type="AlphaFoldDB" id="A0A846WBH3"/>
<name>A0A846WBH3_9NOCA</name>
<evidence type="ECO:0000256" key="1">
    <source>
        <dbReference type="SAM" id="MobiDB-lite"/>
    </source>
</evidence>
<organism evidence="2 3">
    <name type="scientific">Nocardia coubleae</name>
    <dbReference type="NCBI Taxonomy" id="356147"/>
    <lineage>
        <taxon>Bacteria</taxon>
        <taxon>Bacillati</taxon>
        <taxon>Actinomycetota</taxon>
        <taxon>Actinomycetes</taxon>
        <taxon>Mycobacteriales</taxon>
        <taxon>Nocardiaceae</taxon>
        <taxon>Nocardia</taxon>
    </lineage>
</organism>
<protein>
    <submittedName>
        <fullName evidence="2">Uncharacterized protein</fullName>
    </submittedName>
</protein>
<sequence length="237" mass="26104">MPTPPPHDGGAGPYNSQSRLARLDDIAWAKIALAGQAAADVLGLTHAARGMRHYLGNTGTDYHIDPDKVMQDVPSVKDHAEYYLIEAIEQLKENNPNLGSPITFEVPWKGYAITKDHSHDWFLAMAAVEVCSTGVVTFTEATDGGTRPAVDMYYQTHMYDRYNWDNGKFVNFGKIEITDNMMGSLHTAGLAKEFNQFGTSSTKHYKGALPMRGSSIHEGTESRQGDRSDPTRVVPSI</sequence>
<evidence type="ECO:0000313" key="3">
    <source>
        <dbReference type="Proteomes" id="UP000572007"/>
    </source>
</evidence>
<dbReference type="EMBL" id="JAAXOM010000007">
    <property type="protein sequence ID" value="NKX90621.1"/>
    <property type="molecule type" value="Genomic_DNA"/>
</dbReference>
<proteinExistence type="predicted"/>
<dbReference type="Proteomes" id="UP000572007">
    <property type="component" value="Unassembled WGS sequence"/>
</dbReference>
<reference evidence="2 3" key="1">
    <citation type="submission" date="2020-04" db="EMBL/GenBank/DDBJ databases">
        <title>MicrobeNet Type strains.</title>
        <authorList>
            <person name="Nicholson A.C."/>
        </authorList>
    </citation>
    <scope>NUCLEOTIDE SEQUENCE [LARGE SCALE GENOMIC DNA]</scope>
    <source>
        <strain evidence="2 3">DSM 44960</strain>
    </source>
</reference>
<feature type="region of interest" description="Disordered" evidence="1">
    <location>
        <begin position="208"/>
        <end position="237"/>
    </location>
</feature>
<dbReference type="RefSeq" id="WP_157104976.1">
    <property type="nucleotide sequence ID" value="NZ_JAAXOM010000007.1"/>
</dbReference>
<evidence type="ECO:0000313" key="2">
    <source>
        <dbReference type="EMBL" id="NKX90621.1"/>
    </source>
</evidence>
<accession>A0A846WBH3</accession>